<evidence type="ECO:0000313" key="10">
    <source>
        <dbReference type="EMBL" id="KJJ37296.1"/>
    </source>
</evidence>
<feature type="signal peptide" evidence="8">
    <location>
        <begin position="1"/>
        <end position="21"/>
    </location>
</feature>
<dbReference type="EMBL" id="JSVU01000016">
    <property type="protein sequence ID" value="KJJ37296.1"/>
    <property type="molecule type" value="Genomic_DNA"/>
</dbReference>
<dbReference type="InterPro" id="IPR004358">
    <property type="entry name" value="Sig_transdc_His_kin-like_C"/>
</dbReference>
<evidence type="ECO:0000313" key="11">
    <source>
        <dbReference type="Proteomes" id="UP000033497"/>
    </source>
</evidence>
<proteinExistence type="predicted"/>
<dbReference type="InterPro" id="IPR003594">
    <property type="entry name" value="HATPase_dom"/>
</dbReference>
<dbReference type="PROSITE" id="PS50005">
    <property type="entry name" value="TPR"/>
    <property type="match status" value="1"/>
</dbReference>
<dbReference type="InterPro" id="IPR050482">
    <property type="entry name" value="Sensor_HK_TwoCompSys"/>
</dbReference>
<evidence type="ECO:0000256" key="5">
    <source>
        <dbReference type="ARBA" id="ARBA00023012"/>
    </source>
</evidence>
<dbReference type="Gene3D" id="3.30.565.10">
    <property type="entry name" value="Histidine kinase-like ATPase, C-terminal domain"/>
    <property type="match status" value="1"/>
</dbReference>
<keyword evidence="8" id="KW-0732">Signal</keyword>
<evidence type="ECO:0000256" key="3">
    <source>
        <dbReference type="ARBA" id="ARBA00022679"/>
    </source>
</evidence>
<dbReference type="EC" id="2.7.13.3" evidence="2"/>
<keyword evidence="6" id="KW-0802">TPR repeat</keyword>
<evidence type="ECO:0000256" key="1">
    <source>
        <dbReference type="ARBA" id="ARBA00000085"/>
    </source>
</evidence>
<evidence type="ECO:0000256" key="2">
    <source>
        <dbReference type="ARBA" id="ARBA00012438"/>
    </source>
</evidence>
<dbReference type="Gene3D" id="1.25.40.10">
    <property type="entry name" value="Tetratricopeptide repeat domain"/>
    <property type="match status" value="2"/>
</dbReference>
<evidence type="ECO:0000256" key="4">
    <source>
        <dbReference type="ARBA" id="ARBA00022777"/>
    </source>
</evidence>
<dbReference type="Pfam" id="PF02518">
    <property type="entry name" value="HATPase_c"/>
    <property type="match status" value="1"/>
</dbReference>
<dbReference type="Gene3D" id="1.20.5.1930">
    <property type="match status" value="1"/>
</dbReference>
<feature type="domain" description="Histidine kinase" evidence="9">
    <location>
        <begin position="582"/>
        <end position="669"/>
    </location>
</feature>
<dbReference type="RefSeq" id="WP_045081750.1">
    <property type="nucleotide sequence ID" value="NZ_JSVU01000016.1"/>
</dbReference>
<evidence type="ECO:0000259" key="9">
    <source>
        <dbReference type="PROSITE" id="PS50109"/>
    </source>
</evidence>
<keyword evidence="7" id="KW-0812">Transmembrane</keyword>
<keyword evidence="5" id="KW-0902">Two-component regulatory system</keyword>
<keyword evidence="7" id="KW-0472">Membrane</keyword>
<feature type="repeat" description="TPR" evidence="6">
    <location>
        <begin position="230"/>
        <end position="263"/>
    </location>
</feature>
<keyword evidence="7" id="KW-1133">Transmembrane helix</keyword>
<name>A0ABR5DEU3_9FLAO</name>
<comment type="caution">
    <text evidence="10">The sequence shown here is derived from an EMBL/GenBank/DDBJ whole genome shotgun (WGS) entry which is preliminary data.</text>
</comment>
<keyword evidence="4" id="KW-0418">Kinase</keyword>
<evidence type="ECO:0000256" key="7">
    <source>
        <dbReference type="SAM" id="Phobius"/>
    </source>
</evidence>
<keyword evidence="3" id="KW-0808">Transferase</keyword>
<dbReference type="PANTHER" id="PTHR24421:SF10">
    <property type="entry name" value="NITRATE_NITRITE SENSOR PROTEIN NARQ"/>
    <property type="match status" value="1"/>
</dbReference>
<dbReference type="CDD" id="cd16917">
    <property type="entry name" value="HATPase_UhpB-NarQ-NarX-like"/>
    <property type="match status" value="1"/>
</dbReference>
<feature type="transmembrane region" description="Helical" evidence="7">
    <location>
        <begin position="412"/>
        <end position="429"/>
    </location>
</feature>
<dbReference type="PROSITE" id="PS50109">
    <property type="entry name" value="HIS_KIN"/>
    <property type="match status" value="1"/>
</dbReference>
<dbReference type="InterPro" id="IPR019734">
    <property type="entry name" value="TPR_rpt"/>
</dbReference>
<keyword evidence="11" id="KW-1185">Reference proteome</keyword>
<evidence type="ECO:0000256" key="6">
    <source>
        <dbReference type="PROSITE-ProRule" id="PRU00339"/>
    </source>
</evidence>
<feature type="chain" id="PRO_5045517420" description="histidine kinase" evidence="8">
    <location>
        <begin position="22"/>
        <end position="669"/>
    </location>
</feature>
<evidence type="ECO:0000256" key="8">
    <source>
        <dbReference type="SAM" id="SignalP"/>
    </source>
</evidence>
<dbReference type="SMART" id="SM00028">
    <property type="entry name" value="TPR"/>
    <property type="match status" value="5"/>
</dbReference>
<dbReference type="InterPro" id="IPR005467">
    <property type="entry name" value="His_kinase_dom"/>
</dbReference>
<dbReference type="InterPro" id="IPR036890">
    <property type="entry name" value="HATPase_C_sf"/>
</dbReference>
<dbReference type="SUPFAM" id="SSF55874">
    <property type="entry name" value="ATPase domain of HSP90 chaperone/DNA topoisomerase II/histidine kinase"/>
    <property type="match status" value="1"/>
</dbReference>
<dbReference type="PROSITE" id="PS51257">
    <property type="entry name" value="PROKAR_LIPOPROTEIN"/>
    <property type="match status" value="1"/>
</dbReference>
<dbReference type="Pfam" id="PF13424">
    <property type="entry name" value="TPR_12"/>
    <property type="match status" value="1"/>
</dbReference>
<dbReference type="Proteomes" id="UP000033497">
    <property type="component" value="Unassembled WGS sequence"/>
</dbReference>
<dbReference type="SUPFAM" id="SSF48452">
    <property type="entry name" value="TPR-like"/>
    <property type="match status" value="2"/>
</dbReference>
<dbReference type="PANTHER" id="PTHR24421">
    <property type="entry name" value="NITRATE/NITRITE SENSOR PROTEIN NARX-RELATED"/>
    <property type="match status" value="1"/>
</dbReference>
<organism evidence="10 11">
    <name type="scientific">Aequorivita vladivostokensis</name>
    <dbReference type="NCBI Taxonomy" id="171194"/>
    <lineage>
        <taxon>Bacteria</taxon>
        <taxon>Pseudomonadati</taxon>
        <taxon>Bacteroidota</taxon>
        <taxon>Flavobacteriia</taxon>
        <taxon>Flavobacteriales</taxon>
        <taxon>Flavobacteriaceae</taxon>
        <taxon>Aequorivita</taxon>
    </lineage>
</organism>
<comment type="catalytic activity">
    <reaction evidence="1">
        <text>ATP + protein L-histidine = ADP + protein N-phospho-L-histidine.</text>
        <dbReference type="EC" id="2.7.13.3"/>
    </reaction>
</comment>
<reference evidence="10 11" key="1">
    <citation type="submission" date="2014-10" db="EMBL/GenBank/DDBJ databases">
        <title>Genome sequencing of Vitellibacter vladivostokensis KMM 3516.</title>
        <authorList>
            <person name="Thevarajoo S."/>
            <person name="Selvaratnam C."/>
            <person name="Goh K.M."/>
            <person name="Chong C.S."/>
        </authorList>
    </citation>
    <scope>NUCLEOTIDE SEQUENCE [LARGE SCALE GENOMIC DNA]</scope>
    <source>
        <strain evidence="10 11">KMM 3516</strain>
    </source>
</reference>
<gene>
    <name evidence="10" type="ORF">MB09_15110</name>
</gene>
<dbReference type="SMART" id="SM00387">
    <property type="entry name" value="HATPase_c"/>
    <property type="match status" value="1"/>
</dbReference>
<accession>A0ABR5DEU3</accession>
<protein>
    <recommendedName>
        <fullName evidence="2">histidine kinase</fullName>
        <ecNumber evidence="2">2.7.13.3</ecNumber>
    </recommendedName>
</protein>
<dbReference type="PRINTS" id="PR00344">
    <property type="entry name" value="BCTRLSENSOR"/>
</dbReference>
<sequence length="669" mass="76938">MKSFVLKNLLLSGSLFCIAFSSCNGNLDSSASNITTIDSLLQKARESNVPAAMHQAYEEVKTLQNDSVKMNYYTHIAYLLANSTDSTFFKQVNEEALLLARKLGDTLHMGEGYWHYGIHYMQWQDYGQSYLHYEKALQHFRHSKPYYAAKMLYNMALVKTHIKDYTGSEVLVYKAISQLLPLNKYKQLYLCHNLLGAIHENLEEYNMALDHYKQAMVYLERHGDGGIYLLDLQNNLGVLFQKMGNQEPAIALFNTALKADEYLREDPALHARIIDNRAYSYFLKEANYDVVTDYCRALNLRDSIKNRAGIVMSHIHLAEYYLQEGDSAQAVHHASWALQLGQELELNRDALTALQLLAKADSKKREDYLSQHIALNKILTRAERVVRDKFTRIEYETASYIEENKRLARDKAVIAAGAGAVVIILLLLFTNFRARAKNKALAFESEQQKANEKIYLLTLKQQENLVRGRLEERRRISEDLHDSILARLFGIRINWAFLNIDGESGAIIKHREYLGELQKIEKEIRDISHDLRNELYISENQYIQNLRALVKKWEKQGKFSAELKIVEEATWQRTNSYLKTNIYKIMEEALHNIVQHARANKVKLVLKANKQVLSLYIEDDGIGYTKRFAETGIGIKNIKSRTKKMGGTCVIEGIPGQGTKICIQIPLKY</sequence>
<dbReference type="InterPro" id="IPR011990">
    <property type="entry name" value="TPR-like_helical_dom_sf"/>
</dbReference>